<evidence type="ECO:0000313" key="6">
    <source>
        <dbReference type="Proteomes" id="UP000054937"/>
    </source>
</evidence>
<dbReference type="InterPro" id="IPR036770">
    <property type="entry name" value="Ankyrin_rpt-contain_sf"/>
</dbReference>
<dbReference type="InterPro" id="IPR002110">
    <property type="entry name" value="Ankyrin_rpt"/>
</dbReference>
<comment type="caution">
    <text evidence="5">The sequence shown here is derived from an EMBL/GenBank/DDBJ whole genome shotgun (WGS) entry which is preliminary data.</text>
</comment>
<keyword evidence="1" id="KW-0677">Repeat</keyword>
<feature type="repeat" description="ANK" evidence="3">
    <location>
        <begin position="148"/>
        <end position="180"/>
    </location>
</feature>
<sequence>MQKELSTDNLIFIVKKFQKQGFEGLSLSDLAVAVSIPEFRQYFTRYTGKDWATIYEIKALEKLQKAHFDMQWMLEKEQQYQKPFFLACNSGDLQKVKDILKKSNDQSYKSAVDRNHKNGLHIASEQGHNVLVEFLLMQGFNPNARDKALKTPLHYACTKGHEYIVNLLIQQGADYQACDGYNRTCLHYACCSPNSHVVILLVGMCPDLVNQVDNNNLTPIHYAVLNNSVKQIEILRTLLENGGNVNARDNEGKTCLWYASHQGKSRIIPILLKNNADINISDYENLQTPLDVAANQRTRELLIVYSQNQTAGSNLKQEDINWMNKAIKGEKVDKKNLFDPKLIETQTLDKTYKDDDNLKNQQTLLQTNKTMGLTQYKDSMSSLSRERFFQMMKKIQEEGIRVFQHVKKPYIYTGSWMEGVQKLGDLYTVMADLQATEAVLCVFNLLCPYDKPLPEAENQEVIDGFYGDPWKMTLKSPLEEKLEKERKLQAQLTNIDQLKKKLQDKEKALTNTVFEMNEIKLDNQNLREQLEKLQNQQENHFSKASQQDLQLKENEVIKLKKQMAELKQELKEKNLIIATLESQQNGDEEMQDNAQNLEKIIHLEVGKLL</sequence>
<gene>
    <name evidence="5" type="ORF">PPERSA_01724</name>
</gene>
<dbReference type="EMBL" id="LDAU01000256">
    <property type="protein sequence ID" value="KRW98286.1"/>
    <property type="molecule type" value="Genomic_DNA"/>
</dbReference>
<dbReference type="PROSITE" id="PS50088">
    <property type="entry name" value="ANK_REPEAT"/>
    <property type="match status" value="4"/>
</dbReference>
<protein>
    <submittedName>
        <fullName evidence="5">Ankyrin repeat-containing domain</fullName>
    </submittedName>
</protein>
<keyword evidence="2 3" id="KW-0040">ANK repeat</keyword>
<dbReference type="GO" id="GO:0085020">
    <property type="term" value="P:protein K6-linked ubiquitination"/>
    <property type="evidence" value="ECO:0007669"/>
    <property type="project" value="TreeGrafter"/>
</dbReference>
<dbReference type="InParanoid" id="A0A0V0Q7X2"/>
<dbReference type="PANTHER" id="PTHR24171:SF9">
    <property type="entry name" value="ANKYRIN REPEAT DOMAIN-CONTAINING PROTEIN 39"/>
    <property type="match status" value="1"/>
</dbReference>
<feature type="repeat" description="ANK" evidence="3">
    <location>
        <begin position="115"/>
        <end position="147"/>
    </location>
</feature>
<dbReference type="Proteomes" id="UP000054937">
    <property type="component" value="Unassembled WGS sequence"/>
</dbReference>
<dbReference type="PROSITE" id="PS50297">
    <property type="entry name" value="ANK_REP_REGION"/>
    <property type="match status" value="4"/>
</dbReference>
<organism evidence="5 6">
    <name type="scientific">Pseudocohnilembus persalinus</name>
    <name type="common">Ciliate</name>
    <dbReference type="NCBI Taxonomy" id="266149"/>
    <lineage>
        <taxon>Eukaryota</taxon>
        <taxon>Sar</taxon>
        <taxon>Alveolata</taxon>
        <taxon>Ciliophora</taxon>
        <taxon>Intramacronucleata</taxon>
        <taxon>Oligohymenophorea</taxon>
        <taxon>Scuticociliatia</taxon>
        <taxon>Philasterida</taxon>
        <taxon>Pseudocohnilembidae</taxon>
        <taxon>Pseudocohnilembus</taxon>
    </lineage>
</organism>
<feature type="repeat" description="ANK" evidence="3">
    <location>
        <begin position="215"/>
        <end position="250"/>
    </location>
</feature>
<dbReference type="OMA" id="WATIYEI"/>
<evidence type="ECO:0000313" key="5">
    <source>
        <dbReference type="EMBL" id="KRW98286.1"/>
    </source>
</evidence>
<accession>A0A0V0Q7X2</accession>
<dbReference type="AlphaFoldDB" id="A0A0V0Q7X2"/>
<evidence type="ECO:0000256" key="1">
    <source>
        <dbReference type="ARBA" id="ARBA00022737"/>
    </source>
</evidence>
<dbReference type="SMART" id="SM00248">
    <property type="entry name" value="ANK"/>
    <property type="match status" value="6"/>
</dbReference>
<dbReference type="OrthoDB" id="312115at2759"/>
<evidence type="ECO:0000256" key="2">
    <source>
        <dbReference type="ARBA" id="ARBA00023043"/>
    </source>
</evidence>
<evidence type="ECO:0000256" key="3">
    <source>
        <dbReference type="PROSITE-ProRule" id="PRU00023"/>
    </source>
</evidence>
<feature type="coiled-coil region" evidence="4">
    <location>
        <begin position="478"/>
        <end position="600"/>
    </location>
</feature>
<dbReference type="SUPFAM" id="SSF48403">
    <property type="entry name" value="Ankyrin repeat"/>
    <property type="match status" value="1"/>
</dbReference>
<dbReference type="PANTHER" id="PTHR24171">
    <property type="entry name" value="ANKYRIN REPEAT DOMAIN-CONTAINING PROTEIN 39-RELATED"/>
    <property type="match status" value="1"/>
</dbReference>
<keyword evidence="4" id="KW-0175">Coiled coil</keyword>
<dbReference type="Pfam" id="PF00023">
    <property type="entry name" value="Ank"/>
    <property type="match status" value="1"/>
</dbReference>
<feature type="repeat" description="ANK" evidence="3">
    <location>
        <begin position="251"/>
        <end position="283"/>
    </location>
</feature>
<dbReference type="Gene3D" id="1.25.40.20">
    <property type="entry name" value="Ankyrin repeat-containing domain"/>
    <property type="match status" value="2"/>
</dbReference>
<evidence type="ECO:0000256" key="4">
    <source>
        <dbReference type="SAM" id="Coils"/>
    </source>
</evidence>
<keyword evidence="6" id="KW-1185">Reference proteome</keyword>
<dbReference type="GO" id="GO:0004842">
    <property type="term" value="F:ubiquitin-protein transferase activity"/>
    <property type="evidence" value="ECO:0007669"/>
    <property type="project" value="TreeGrafter"/>
</dbReference>
<proteinExistence type="predicted"/>
<reference evidence="5 6" key="1">
    <citation type="journal article" date="2015" name="Sci. Rep.">
        <title>Genome of the facultative scuticociliatosis pathogen Pseudocohnilembus persalinus provides insight into its virulence through horizontal gene transfer.</title>
        <authorList>
            <person name="Xiong J."/>
            <person name="Wang G."/>
            <person name="Cheng J."/>
            <person name="Tian M."/>
            <person name="Pan X."/>
            <person name="Warren A."/>
            <person name="Jiang C."/>
            <person name="Yuan D."/>
            <person name="Miao W."/>
        </authorList>
    </citation>
    <scope>NUCLEOTIDE SEQUENCE [LARGE SCALE GENOMIC DNA]</scope>
    <source>
        <strain evidence="5">36N120E</strain>
    </source>
</reference>
<dbReference type="Pfam" id="PF12796">
    <property type="entry name" value="Ank_2"/>
    <property type="match status" value="2"/>
</dbReference>
<name>A0A0V0Q7X2_PSEPJ</name>